<comment type="caution">
    <text evidence="3">The sequence shown here is derived from an EMBL/GenBank/DDBJ whole genome shotgun (WGS) entry which is preliminary data.</text>
</comment>
<keyword evidence="1" id="KW-0732">Signal</keyword>
<evidence type="ECO:0000259" key="2">
    <source>
        <dbReference type="Pfam" id="PF02230"/>
    </source>
</evidence>
<dbReference type="PANTHER" id="PTHR43037">
    <property type="entry name" value="UNNAMED PRODUCT-RELATED"/>
    <property type="match status" value="1"/>
</dbReference>
<keyword evidence="4" id="KW-1185">Reference proteome</keyword>
<sequence length="323" mass="35211">MSRILKIVLLLVALTLVTLSMSGWWLLRFDQIEEPQLPGTLERGVIEHDGLQRSWTAYVPKSVGKRPPLLLVLHGSMGRGEDMRIMSFYGFDAQAERGGYIAVYPDGYERHWNDCRASASYAANTQNIDDVGFLRALVGEMERRYGVNSRQIYAAGFSNGGQMAFRLALEAPDLVRGIAAISASLPAQENLGCQAGGGRVAALVINGTEDPVNPYEGGMVKILWDDSRGPVISSVATAEYFAGLAGYGGSYLASNWPDKAPDDGTSVSSMRWSLPGRPPVELLTVKGGGHTIPNPTFNLPRLTGTTSHEFDAPQVIWDFFEQR</sequence>
<proteinExistence type="predicted"/>
<dbReference type="Proteomes" id="UP000298050">
    <property type="component" value="Unassembled WGS sequence"/>
</dbReference>
<dbReference type="EMBL" id="SRLE01000017">
    <property type="protein sequence ID" value="TGD70903.1"/>
    <property type="molecule type" value="Genomic_DNA"/>
</dbReference>
<dbReference type="RefSeq" id="WP_135446468.1">
    <property type="nucleotide sequence ID" value="NZ_SRLE01000017.1"/>
</dbReference>
<reference evidence="3 4" key="1">
    <citation type="submission" date="2019-04" db="EMBL/GenBank/DDBJ databases">
        <title>Taxonomy of novel Haliea sp. from mangrove soil of West Coast of India.</title>
        <authorList>
            <person name="Verma A."/>
            <person name="Kumar P."/>
            <person name="Krishnamurthi S."/>
        </authorList>
    </citation>
    <scope>NUCLEOTIDE SEQUENCE [LARGE SCALE GENOMIC DNA]</scope>
    <source>
        <strain evidence="3 4">SAOS-164</strain>
    </source>
</reference>
<dbReference type="SUPFAM" id="SSF53474">
    <property type="entry name" value="alpha/beta-Hydrolases"/>
    <property type="match status" value="1"/>
</dbReference>
<evidence type="ECO:0000313" key="3">
    <source>
        <dbReference type="EMBL" id="TGD70903.1"/>
    </source>
</evidence>
<organism evidence="3 4">
    <name type="scientific">Mangrovimicrobium sediminis</name>
    <dbReference type="NCBI Taxonomy" id="2562682"/>
    <lineage>
        <taxon>Bacteria</taxon>
        <taxon>Pseudomonadati</taxon>
        <taxon>Pseudomonadota</taxon>
        <taxon>Gammaproteobacteria</taxon>
        <taxon>Cellvibrionales</taxon>
        <taxon>Halieaceae</taxon>
        <taxon>Mangrovimicrobium</taxon>
    </lineage>
</organism>
<dbReference type="InterPro" id="IPR003140">
    <property type="entry name" value="PLipase/COase/thioEstase"/>
</dbReference>
<evidence type="ECO:0000256" key="1">
    <source>
        <dbReference type="ARBA" id="ARBA00022729"/>
    </source>
</evidence>
<feature type="domain" description="Phospholipase/carboxylesterase/thioesterase" evidence="2">
    <location>
        <begin position="141"/>
        <end position="216"/>
    </location>
</feature>
<dbReference type="Gene3D" id="3.40.50.1820">
    <property type="entry name" value="alpha/beta hydrolase"/>
    <property type="match status" value="1"/>
</dbReference>
<accession>A0A4Z0LU15</accession>
<gene>
    <name evidence="3" type="ORF">E4634_20060</name>
</gene>
<dbReference type="Pfam" id="PF02230">
    <property type="entry name" value="Abhydrolase_2"/>
    <property type="match status" value="1"/>
</dbReference>
<name>A0A4Z0LU15_9GAMM</name>
<dbReference type="InterPro" id="IPR029058">
    <property type="entry name" value="AB_hydrolase_fold"/>
</dbReference>
<dbReference type="GO" id="GO:0016787">
    <property type="term" value="F:hydrolase activity"/>
    <property type="evidence" value="ECO:0007669"/>
    <property type="project" value="InterPro"/>
</dbReference>
<dbReference type="AlphaFoldDB" id="A0A4Z0LU15"/>
<dbReference type="PANTHER" id="PTHR43037:SF1">
    <property type="entry name" value="BLL1128 PROTEIN"/>
    <property type="match status" value="1"/>
</dbReference>
<dbReference type="OrthoDB" id="5291933at2"/>
<dbReference type="InterPro" id="IPR050955">
    <property type="entry name" value="Plant_Biomass_Hydrol_Est"/>
</dbReference>
<evidence type="ECO:0000313" key="4">
    <source>
        <dbReference type="Proteomes" id="UP000298050"/>
    </source>
</evidence>
<protein>
    <submittedName>
        <fullName evidence="3">Polyhydroxybutyrate depolymerase</fullName>
    </submittedName>
</protein>